<dbReference type="SMART" id="SM00849">
    <property type="entry name" value="Lactamase_B"/>
    <property type="match status" value="1"/>
</dbReference>
<keyword evidence="3" id="KW-0378">Hydrolase</keyword>
<keyword evidence="2" id="KW-0479">Metal-binding</keyword>
<evidence type="ECO:0000259" key="6">
    <source>
        <dbReference type="SMART" id="SM00849"/>
    </source>
</evidence>
<dbReference type="GO" id="GO:0016787">
    <property type="term" value="F:hydrolase activity"/>
    <property type="evidence" value="ECO:0007669"/>
    <property type="project" value="UniProtKB-KW"/>
</dbReference>
<name>A0A9D2FX04_9BACT</name>
<proteinExistence type="inferred from homology"/>
<gene>
    <name evidence="7" type="ORF">H9966_03800</name>
</gene>
<dbReference type="InterPro" id="IPR051013">
    <property type="entry name" value="MBL_superfamily_lactonases"/>
</dbReference>
<dbReference type="PANTHER" id="PTHR42978:SF6">
    <property type="entry name" value="QUORUM-QUENCHING LACTONASE YTNP-RELATED"/>
    <property type="match status" value="1"/>
</dbReference>
<dbReference type="Pfam" id="PF00753">
    <property type="entry name" value="Lactamase_B"/>
    <property type="match status" value="1"/>
</dbReference>
<dbReference type="CDD" id="cd07720">
    <property type="entry name" value="OPHC2-like_MBL-fold"/>
    <property type="match status" value="1"/>
</dbReference>
<evidence type="ECO:0000256" key="4">
    <source>
        <dbReference type="ARBA" id="ARBA00022833"/>
    </source>
</evidence>
<dbReference type="GO" id="GO:0046872">
    <property type="term" value="F:metal ion binding"/>
    <property type="evidence" value="ECO:0007669"/>
    <property type="project" value="UniProtKB-KW"/>
</dbReference>
<accession>A0A9D2FX04</accession>
<keyword evidence="4" id="KW-0862">Zinc</keyword>
<comment type="caution">
    <text evidence="7">The sequence shown here is derived from an EMBL/GenBank/DDBJ whole genome shotgun (WGS) entry which is preliminary data.</text>
</comment>
<protein>
    <submittedName>
        <fullName evidence="7">MBL fold metallo-hydrolase</fullName>
    </submittedName>
</protein>
<comment type="similarity">
    <text evidence="1">Belongs to the metallo-beta-lactamase superfamily.</text>
</comment>
<dbReference type="SUPFAM" id="SSF56281">
    <property type="entry name" value="Metallo-hydrolase/oxidoreductase"/>
    <property type="match status" value="1"/>
</dbReference>
<dbReference type="InterPro" id="IPR001279">
    <property type="entry name" value="Metallo-B-lactamas"/>
</dbReference>
<dbReference type="PANTHER" id="PTHR42978">
    <property type="entry name" value="QUORUM-QUENCHING LACTONASE YTNP-RELATED-RELATED"/>
    <property type="match status" value="1"/>
</dbReference>
<evidence type="ECO:0000256" key="2">
    <source>
        <dbReference type="ARBA" id="ARBA00022723"/>
    </source>
</evidence>
<reference evidence="7" key="1">
    <citation type="journal article" date="2021" name="PeerJ">
        <title>Extensive microbial diversity within the chicken gut microbiome revealed by metagenomics and culture.</title>
        <authorList>
            <person name="Gilroy R."/>
            <person name="Ravi A."/>
            <person name="Getino M."/>
            <person name="Pursley I."/>
            <person name="Horton D.L."/>
            <person name="Alikhan N.F."/>
            <person name="Baker D."/>
            <person name="Gharbi K."/>
            <person name="Hall N."/>
            <person name="Watson M."/>
            <person name="Adriaenssens E.M."/>
            <person name="Foster-Nyarko E."/>
            <person name="Jarju S."/>
            <person name="Secka A."/>
            <person name="Antonio M."/>
            <person name="Oren A."/>
            <person name="Chaudhuri R.R."/>
            <person name="La Ragione R."/>
            <person name="Hildebrand F."/>
            <person name="Pallen M.J."/>
        </authorList>
    </citation>
    <scope>NUCLEOTIDE SEQUENCE</scope>
    <source>
        <strain evidence="7">ChiHecec3B27-8219</strain>
    </source>
</reference>
<dbReference type="InterPro" id="IPR036866">
    <property type="entry name" value="RibonucZ/Hydroxyglut_hydro"/>
</dbReference>
<evidence type="ECO:0000256" key="1">
    <source>
        <dbReference type="ARBA" id="ARBA00007749"/>
    </source>
</evidence>
<dbReference type="EMBL" id="DXBE01000029">
    <property type="protein sequence ID" value="HIZ68998.1"/>
    <property type="molecule type" value="Genomic_DNA"/>
</dbReference>
<dbReference type="AlphaFoldDB" id="A0A9D2FX04"/>
<evidence type="ECO:0000313" key="8">
    <source>
        <dbReference type="Proteomes" id="UP000824055"/>
    </source>
</evidence>
<reference evidence="7" key="2">
    <citation type="submission" date="2021-04" db="EMBL/GenBank/DDBJ databases">
        <authorList>
            <person name="Gilroy R."/>
        </authorList>
    </citation>
    <scope>NUCLEOTIDE SEQUENCE</scope>
    <source>
        <strain evidence="7">ChiHecec3B27-8219</strain>
    </source>
</reference>
<feature type="chain" id="PRO_5039110072" evidence="5">
    <location>
        <begin position="23"/>
        <end position="282"/>
    </location>
</feature>
<keyword evidence="5" id="KW-0732">Signal</keyword>
<feature type="signal peptide" evidence="5">
    <location>
        <begin position="1"/>
        <end position="22"/>
    </location>
</feature>
<dbReference type="Proteomes" id="UP000824055">
    <property type="component" value="Unassembled WGS sequence"/>
</dbReference>
<feature type="domain" description="Metallo-beta-lactamase" evidence="6">
    <location>
        <begin position="85"/>
        <end position="271"/>
    </location>
</feature>
<dbReference type="PROSITE" id="PS51257">
    <property type="entry name" value="PROKAR_LIPOPROTEIN"/>
    <property type="match status" value="1"/>
</dbReference>
<organism evidence="7 8">
    <name type="scientific">Candidatus Prevotella avicola</name>
    <dbReference type="NCBI Taxonomy" id="2838738"/>
    <lineage>
        <taxon>Bacteria</taxon>
        <taxon>Pseudomonadati</taxon>
        <taxon>Bacteroidota</taxon>
        <taxon>Bacteroidia</taxon>
        <taxon>Bacteroidales</taxon>
        <taxon>Prevotellaceae</taxon>
        <taxon>Prevotella</taxon>
    </lineage>
</organism>
<evidence type="ECO:0000256" key="3">
    <source>
        <dbReference type="ARBA" id="ARBA00022801"/>
    </source>
</evidence>
<evidence type="ECO:0000313" key="7">
    <source>
        <dbReference type="EMBL" id="HIZ68998.1"/>
    </source>
</evidence>
<dbReference type="Gene3D" id="3.60.15.10">
    <property type="entry name" value="Ribonuclease Z/Hydroxyacylglutathione hydrolase-like"/>
    <property type="match status" value="1"/>
</dbReference>
<evidence type="ECO:0000256" key="5">
    <source>
        <dbReference type="SAM" id="SignalP"/>
    </source>
</evidence>
<sequence>MKATRLVAVAVATFMACSCGNAKTSSEQEPATEAEGVTTMEIGSIRLITIRDDDGEKRMPNKLFYGKTDSAKVERLSPEGAVPSSVSCFLVETEGKKALFDTGNGAGRGGMLLKRLKDIGVKPGDIDYLVITHFHGDHIGGMTDNGKPVFTKAEVYVPDAEYTAWQSMDNAGGKAPMETMATYGDKLRRYQYADALPLGIKPMPAPGHTPGHTVYQMGKLFIAGDLFHGLDLQLKDLNICPSFDMEPTQAIESRKKYVEYVRENKLVTAGMHFPENGVKDSL</sequence>